<comment type="subcellular location">
    <subcellularLocation>
        <location evidence="1">Bacterial microcompartment</location>
    </subcellularLocation>
</comment>
<dbReference type="InterPro" id="IPR044870">
    <property type="entry name" value="BMC_CP"/>
</dbReference>
<organism evidence="5 6">
    <name type="scientific">Furfurilactobacillus siliginis</name>
    <dbReference type="NCBI Taxonomy" id="348151"/>
    <lineage>
        <taxon>Bacteria</taxon>
        <taxon>Bacillati</taxon>
        <taxon>Bacillota</taxon>
        <taxon>Bacilli</taxon>
        <taxon>Lactobacillales</taxon>
        <taxon>Lactobacillaceae</taxon>
        <taxon>Furfurilactobacillus</taxon>
    </lineage>
</organism>
<dbReference type="EMBL" id="JQCB01000005">
    <property type="protein sequence ID" value="KRN96231.1"/>
    <property type="molecule type" value="Genomic_DNA"/>
</dbReference>
<dbReference type="SUPFAM" id="SSF143414">
    <property type="entry name" value="CcmK-like"/>
    <property type="match status" value="1"/>
</dbReference>
<dbReference type="RefSeq" id="WP_057810073.1">
    <property type="nucleotide sequence ID" value="NZ_BJUD01000002.1"/>
</dbReference>
<reference evidence="5 6" key="1">
    <citation type="journal article" date="2015" name="Genome Announc.">
        <title>Expanding the biotechnology potential of lactobacilli through comparative genomics of 213 strains and associated genera.</title>
        <authorList>
            <person name="Sun Z."/>
            <person name="Harris H.M."/>
            <person name="McCann A."/>
            <person name="Guo C."/>
            <person name="Argimon S."/>
            <person name="Zhang W."/>
            <person name="Yang X."/>
            <person name="Jeffery I.B."/>
            <person name="Cooney J.C."/>
            <person name="Kagawa T.F."/>
            <person name="Liu W."/>
            <person name="Song Y."/>
            <person name="Salvetti E."/>
            <person name="Wrobel A."/>
            <person name="Rasinkangas P."/>
            <person name="Parkhill J."/>
            <person name="Rea M.C."/>
            <person name="O'Sullivan O."/>
            <person name="Ritari J."/>
            <person name="Douillard F.P."/>
            <person name="Paul Ross R."/>
            <person name="Yang R."/>
            <person name="Briner A.E."/>
            <person name="Felis G.E."/>
            <person name="de Vos W.M."/>
            <person name="Barrangou R."/>
            <person name="Klaenhammer T.R."/>
            <person name="Caufield P.W."/>
            <person name="Cui Y."/>
            <person name="Zhang H."/>
            <person name="O'Toole P.W."/>
        </authorList>
    </citation>
    <scope>NUCLEOTIDE SEQUENCE [LARGE SCALE GENOMIC DNA]</scope>
    <source>
        <strain evidence="5 6">DSM 22696</strain>
    </source>
</reference>
<dbReference type="SMART" id="SM00877">
    <property type="entry name" value="BMC"/>
    <property type="match status" value="1"/>
</dbReference>
<reference evidence="4 7" key="2">
    <citation type="submission" date="2019-07" db="EMBL/GenBank/DDBJ databases">
        <title>Whole genome shotgun sequence of Lactobacillus siliginis NBRC 101315.</title>
        <authorList>
            <person name="Hosoyama A."/>
            <person name="Uohara A."/>
            <person name="Ohji S."/>
            <person name="Ichikawa N."/>
        </authorList>
    </citation>
    <scope>NUCLEOTIDE SEQUENCE [LARGE SCALE GENOMIC DNA]</scope>
    <source>
        <strain evidence="4 7">NBRC 101315</strain>
    </source>
</reference>
<dbReference type="OrthoDB" id="9794459at2"/>
<comment type="caution">
    <text evidence="5">The sequence shown here is derived from an EMBL/GenBank/DDBJ whole genome shotgun (WGS) entry which is preliminary data.</text>
</comment>
<dbReference type="InterPro" id="IPR000249">
    <property type="entry name" value="BMC_dom"/>
</dbReference>
<sequence>MAENDFEPTEELERVIQESVPGKQVTLAHVIVHPDAEIFDKLGIDDTSSSLGLLTITPGEAAAIASDVASKSGSVEVVFIDRFSGSVLLAGMVDDVKSAIQAAESTLHSVLDFTITPVTQS</sequence>
<keyword evidence="6" id="KW-1185">Reference proteome</keyword>
<dbReference type="PIRSF" id="PIRSF012296">
    <property type="entry name" value="EutS_PduU"/>
    <property type="match status" value="1"/>
</dbReference>
<dbReference type="Proteomes" id="UP000321429">
    <property type="component" value="Unassembled WGS sequence"/>
</dbReference>
<feature type="domain" description="BMC circularly permuted" evidence="3">
    <location>
        <begin position="14"/>
        <end position="113"/>
    </location>
</feature>
<evidence type="ECO:0000313" key="5">
    <source>
        <dbReference type="EMBL" id="KRN96231.1"/>
    </source>
</evidence>
<dbReference type="Gene3D" id="3.30.70.1710">
    <property type="match status" value="1"/>
</dbReference>
<name>A0A0R2LC09_9LACO</name>
<accession>A0A0R2LC09</accession>
<dbReference type="GO" id="GO:0031469">
    <property type="term" value="C:bacterial microcompartment"/>
    <property type="evidence" value="ECO:0007669"/>
    <property type="project" value="UniProtKB-SubCell"/>
</dbReference>
<keyword evidence="2" id="KW-1283">Bacterial microcompartment</keyword>
<evidence type="ECO:0000256" key="2">
    <source>
        <dbReference type="ARBA" id="ARBA00024446"/>
    </source>
</evidence>
<dbReference type="PATRIC" id="fig|348151.3.peg.1664"/>
<evidence type="ECO:0000313" key="7">
    <source>
        <dbReference type="Proteomes" id="UP000321429"/>
    </source>
</evidence>
<proteinExistence type="predicted"/>
<evidence type="ECO:0000313" key="4">
    <source>
        <dbReference type="EMBL" id="GEK27844.1"/>
    </source>
</evidence>
<dbReference type="PANTHER" id="PTHR40449:SF2">
    <property type="entry name" value="BACTERIAL MICROCOMPARTMENT SHELL PROTEIN EUTS"/>
    <property type="match status" value="1"/>
</dbReference>
<dbReference type="InterPro" id="IPR037233">
    <property type="entry name" value="CcmK-like_sf"/>
</dbReference>
<evidence type="ECO:0000256" key="1">
    <source>
        <dbReference type="ARBA" id="ARBA00024322"/>
    </source>
</evidence>
<dbReference type="STRING" id="348151.IV55_GL001617"/>
<dbReference type="Proteomes" id="UP000051139">
    <property type="component" value="Unassembled WGS sequence"/>
</dbReference>
<dbReference type="AlphaFoldDB" id="A0A0R2LC09"/>
<dbReference type="PROSITE" id="PS51931">
    <property type="entry name" value="BMC_CP"/>
    <property type="match status" value="1"/>
</dbReference>
<evidence type="ECO:0000259" key="3">
    <source>
        <dbReference type="PROSITE" id="PS51931"/>
    </source>
</evidence>
<evidence type="ECO:0000313" key="6">
    <source>
        <dbReference type="Proteomes" id="UP000051139"/>
    </source>
</evidence>
<protein>
    <submittedName>
        <fullName evidence="4">Propanediol utilization protein PduU</fullName>
    </submittedName>
</protein>
<gene>
    <name evidence="5" type="ORF">IV55_GL001617</name>
    <name evidence="4" type="ORF">LSI01_01550</name>
</gene>
<dbReference type="InterPro" id="IPR009307">
    <property type="entry name" value="EutS/PduU/CutR"/>
</dbReference>
<dbReference type="EMBL" id="BJUD01000002">
    <property type="protein sequence ID" value="GEK27844.1"/>
    <property type="molecule type" value="Genomic_DNA"/>
</dbReference>
<dbReference type="Pfam" id="PF00936">
    <property type="entry name" value="BMC"/>
    <property type="match status" value="1"/>
</dbReference>
<dbReference type="PANTHER" id="PTHR40449">
    <property type="entry name" value="ETHANOLAMINE UTILIZATION PROTEIN EUTS"/>
    <property type="match status" value="1"/>
</dbReference>